<dbReference type="Proteomes" id="UP000322139">
    <property type="component" value="Unassembled WGS sequence"/>
</dbReference>
<feature type="transmembrane region" description="Helical" evidence="8">
    <location>
        <begin position="269"/>
        <end position="291"/>
    </location>
</feature>
<name>A0A5D4RI78_9BACI</name>
<dbReference type="PANTHER" id="PTHR34975">
    <property type="entry name" value="SPORE GERMINATION PROTEIN A2"/>
    <property type="match status" value="1"/>
</dbReference>
<proteinExistence type="inferred from homology"/>
<comment type="subcellular location">
    <subcellularLocation>
        <location evidence="1">Membrane</location>
        <topology evidence="1">Multi-pass membrane protein</topology>
    </subcellularLocation>
</comment>
<evidence type="ECO:0000256" key="4">
    <source>
        <dbReference type="ARBA" id="ARBA00022544"/>
    </source>
</evidence>
<feature type="transmembrane region" description="Helical" evidence="8">
    <location>
        <begin position="216"/>
        <end position="239"/>
    </location>
</feature>
<keyword evidence="3" id="KW-0813">Transport</keyword>
<keyword evidence="5 8" id="KW-0812">Transmembrane</keyword>
<dbReference type="Pfam" id="PF03845">
    <property type="entry name" value="Spore_permease"/>
    <property type="match status" value="1"/>
</dbReference>
<feature type="transmembrane region" description="Helical" evidence="8">
    <location>
        <begin position="337"/>
        <end position="357"/>
    </location>
</feature>
<feature type="transmembrane region" description="Helical" evidence="8">
    <location>
        <begin position="146"/>
        <end position="165"/>
    </location>
</feature>
<evidence type="ECO:0000313" key="10">
    <source>
        <dbReference type="Proteomes" id="UP000322139"/>
    </source>
</evidence>
<dbReference type="Gene3D" id="1.20.1740.10">
    <property type="entry name" value="Amino acid/polyamine transporter I"/>
    <property type="match status" value="1"/>
</dbReference>
<dbReference type="GO" id="GO:0009847">
    <property type="term" value="P:spore germination"/>
    <property type="evidence" value="ECO:0007669"/>
    <property type="project" value="InterPro"/>
</dbReference>
<evidence type="ECO:0000256" key="6">
    <source>
        <dbReference type="ARBA" id="ARBA00022989"/>
    </source>
</evidence>
<evidence type="ECO:0000256" key="8">
    <source>
        <dbReference type="SAM" id="Phobius"/>
    </source>
</evidence>
<reference evidence="9 10" key="1">
    <citation type="submission" date="2019-08" db="EMBL/GenBank/DDBJ databases">
        <title>Bacillus genomes from the desert of Cuatro Cienegas, Coahuila.</title>
        <authorList>
            <person name="Olmedo-Alvarez G."/>
        </authorList>
    </citation>
    <scope>NUCLEOTIDE SEQUENCE [LARGE SCALE GENOMIC DNA]</scope>
    <source>
        <strain evidence="9 10">CH446_14T</strain>
    </source>
</reference>
<keyword evidence="7 8" id="KW-0472">Membrane</keyword>
<feature type="transmembrane region" description="Helical" evidence="8">
    <location>
        <begin position="36"/>
        <end position="57"/>
    </location>
</feature>
<feature type="transmembrane region" description="Helical" evidence="8">
    <location>
        <begin position="303"/>
        <end position="325"/>
    </location>
</feature>
<protein>
    <submittedName>
        <fullName evidence="9">GerAB/ArcD/ProY family transporter</fullName>
    </submittedName>
</protein>
<organism evidence="9 10">
    <name type="scientific">Bacillus infantis</name>
    <dbReference type="NCBI Taxonomy" id="324767"/>
    <lineage>
        <taxon>Bacteria</taxon>
        <taxon>Bacillati</taxon>
        <taxon>Bacillota</taxon>
        <taxon>Bacilli</taxon>
        <taxon>Bacillales</taxon>
        <taxon>Bacillaceae</taxon>
        <taxon>Bacillus</taxon>
    </lineage>
</organism>
<dbReference type="NCBIfam" id="TIGR00912">
    <property type="entry name" value="2A0309"/>
    <property type="match status" value="1"/>
</dbReference>
<evidence type="ECO:0000256" key="1">
    <source>
        <dbReference type="ARBA" id="ARBA00004141"/>
    </source>
</evidence>
<dbReference type="GO" id="GO:0016020">
    <property type="term" value="C:membrane"/>
    <property type="evidence" value="ECO:0007669"/>
    <property type="project" value="UniProtKB-SubCell"/>
</dbReference>
<feature type="transmembrane region" description="Helical" evidence="8">
    <location>
        <begin position="77"/>
        <end position="95"/>
    </location>
</feature>
<evidence type="ECO:0000256" key="7">
    <source>
        <dbReference type="ARBA" id="ARBA00023136"/>
    </source>
</evidence>
<feature type="transmembrane region" description="Helical" evidence="8">
    <location>
        <begin position="185"/>
        <end position="204"/>
    </location>
</feature>
<evidence type="ECO:0000313" key="9">
    <source>
        <dbReference type="EMBL" id="TYS51007.1"/>
    </source>
</evidence>
<comment type="similarity">
    <text evidence="2">Belongs to the amino acid-polyamine-organocation (APC) superfamily. Spore germination protein (SGP) (TC 2.A.3.9) family.</text>
</comment>
<evidence type="ECO:0000256" key="2">
    <source>
        <dbReference type="ARBA" id="ARBA00007998"/>
    </source>
</evidence>
<sequence length="372" mass="41616">MLEENISLSQLMTLVINFLLGSAIIIGVGKGAEQDAWMAMIISTVLGLAIMYFYYFLISRLPGKNLYEIMEHCFKRYLVIPVAFLYIIYFLYISSRVVRDFGELIASAILPNTPIEMISFTIAMTMGYILYLGIEVLGRTSEIFSPYVVLFVLLLTIFLLASGNLEFSRIEPVLGEGIIPVAKAVFPSLFVFPFGELIAFTVIMGKVTRFKYVKRVSLMGTAIAGLLLTHATVLMVMTLGSDAMVRSNFPMLSAARQVSIGNFIERIDALVVFIMMLGILIKGSVFLFGALKGLEYIFRLPYRYFALPMSAVVSLFSVLISVNFADHLKEGLVIVPYFVHMPMQFGIPSVLLAVLLWKKRSRKRFGKNGVKC</sequence>
<feature type="transmembrane region" description="Helical" evidence="8">
    <location>
        <begin position="12"/>
        <end position="30"/>
    </location>
</feature>
<keyword evidence="6 8" id="KW-1133">Transmembrane helix</keyword>
<evidence type="ECO:0000256" key="5">
    <source>
        <dbReference type="ARBA" id="ARBA00022692"/>
    </source>
</evidence>
<dbReference type="EMBL" id="VTER01000002">
    <property type="protein sequence ID" value="TYS51007.1"/>
    <property type="molecule type" value="Genomic_DNA"/>
</dbReference>
<dbReference type="InterPro" id="IPR004761">
    <property type="entry name" value="Spore_GerAB"/>
</dbReference>
<gene>
    <name evidence="9" type="ORF">FZD51_02890</name>
</gene>
<keyword evidence="4" id="KW-0309">Germination</keyword>
<comment type="caution">
    <text evidence="9">The sequence shown here is derived from an EMBL/GenBank/DDBJ whole genome shotgun (WGS) entry which is preliminary data.</text>
</comment>
<dbReference type="AlphaFoldDB" id="A0A5D4RI78"/>
<evidence type="ECO:0000256" key="3">
    <source>
        <dbReference type="ARBA" id="ARBA00022448"/>
    </source>
</evidence>
<dbReference type="RefSeq" id="WP_148973397.1">
    <property type="nucleotide sequence ID" value="NZ_JBNIKU010000003.1"/>
</dbReference>
<accession>A0A5D4RI78</accession>
<feature type="transmembrane region" description="Helical" evidence="8">
    <location>
        <begin position="115"/>
        <end position="134"/>
    </location>
</feature>
<dbReference type="PANTHER" id="PTHR34975:SF2">
    <property type="entry name" value="SPORE GERMINATION PROTEIN A2"/>
    <property type="match status" value="1"/>
</dbReference>